<keyword evidence="1" id="KW-0949">S-adenosyl-L-methionine</keyword>
<dbReference type="InterPro" id="IPR023370">
    <property type="entry name" value="TrmO-like_N"/>
</dbReference>
<dbReference type="PANTHER" id="PTHR12818:SF0">
    <property type="entry name" value="TRNA (ADENINE(37)-N6)-METHYLTRANSFERASE"/>
    <property type="match status" value="1"/>
</dbReference>
<comment type="caution">
    <text evidence="4">The sequence shown here is derived from an EMBL/GenBank/DDBJ whole genome shotgun (WGS) entry which is preliminary data.</text>
</comment>
<evidence type="ECO:0000256" key="2">
    <source>
        <dbReference type="ARBA" id="ARBA00033753"/>
    </source>
</evidence>
<accession>X1DGQ1</accession>
<feature type="non-terminal residue" evidence="4">
    <location>
        <position position="1"/>
    </location>
</feature>
<feature type="domain" description="TsaA-like" evidence="3">
    <location>
        <begin position="1"/>
        <end position="73"/>
    </location>
</feature>
<evidence type="ECO:0000313" key="4">
    <source>
        <dbReference type="EMBL" id="GAG95601.1"/>
    </source>
</evidence>
<dbReference type="PANTHER" id="PTHR12818">
    <property type="entry name" value="TRNA (ADENINE(37)-N6)-METHYLTRANSFERASE"/>
    <property type="match status" value="1"/>
</dbReference>
<proteinExistence type="inferred from homology"/>
<dbReference type="AlphaFoldDB" id="X1DGQ1"/>
<dbReference type="SUPFAM" id="SSF118196">
    <property type="entry name" value="YaeB-like"/>
    <property type="match status" value="1"/>
</dbReference>
<dbReference type="Gene3D" id="2.40.30.70">
    <property type="entry name" value="YaeB-like"/>
    <property type="match status" value="1"/>
</dbReference>
<evidence type="ECO:0000259" key="3">
    <source>
        <dbReference type="PROSITE" id="PS51668"/>
    </source>
</evidence>
<reference evidence="4" key="1">
    <citation type="journal article" date="2014" name="Front. Microbiol.">
        <title>High frequency of phylogenetically diverse reductive dehalogenase-homologous genes in deep subseafloor sedimentary metagenomes.</title>
        <authorList>
            <person name="Kawai M."/>
            <person name="Futagami T."/>
            <person name="Toyoda A."/>
            <person name="Takaki Y."/>
            <person name="Nishi S."/>
            <person name="Hori S."/>
            <person name="Arai W."/>
            <person name="Tsubouchi T."/>
            <person name="Morono Y."/>
            <person name="Uchiyama I."/>
            <person name="Ito T."/>
            <person name="Fujiyama A."/>
            <person name="Inagaki F."/>
            <person name="Takami H."/>
        </authorList>
    </citation>
    <scope>NUCLEOTIDE SEQUENCE</scope>
    <source>
        <strain evidence="4">Expedition CK06-06</strain>
    </source>
</reference>
<gene>
    <name evidence="4" type="ORF">S01H4_44992</name>
</gene>
<dbReference type="EMBL" id="BART01025007">
    <property type="protein sequence ID" value="GAG95601.1"/>
    <property type="molecule type" value="Genomic_DNA"/>
</dbReference>
<organism evidence="4">
    <name type="scientific">marine sediment metagenome</name>
    <dbReference type="NCBI Taxonomy" id="412755"/>
    <lineage>
        <taxon>unclassified sequences</taxon>
        <taxon>metagenomes</taxon>
        <taxon>ecological metagenomes</taxon>
    </lineage>
</organism>
<dbReference type="Pfam" id="PF01980">
    <property type="entry name" value="TrmO_N"/>
    <property type="match status" value="1"/>
</dbReference>
<name>X1DGQ1_9ZZZZ</name>
<dbReference type="InterPro" id="IPR036413">
    <property type="entry name" value="YaeB-like_sf"/>
</dbReference>
<dbReference type="InterPro" id="IPR040372">
    <property type="entry name" value="YaeB-like"/>
</dbReference>
<comment type="similarity">
    <text evidence="2">Belongs to the tRNA methyltransferase O family.</text>
</comment>
<dbReference type="InterPro" id="IPR036414">
    <property type="entry name" value="YaeB_N_sf"/>
</dbReference>
<dbReference type="PROSITE" id="PS51668">
    <property type="entry name" value="TSAA_2"/>
    <property type="match status" value="1"/>
</dbReference>
<protein>
    <recommendedName>
        <fullName evidence="3">TsaA-like domain-containing protein</fullName>
    </recommendedName>
</protein>
<evidence type="ECO:0000256" key="1">
    <source>
        <dbReference type="ARBA" id="ARBA00022691"/>
    </source>
</evidence>
<sequence length="96" mass="10805">EGYSLQVQPYLDTERRGMFATRIPGRPNPIGLSIVRLVGVDGCTLHVEDVDIIDGTPLLDIKPYVPDFDMRETDQIGWLAGRSRNVRHTKSDGRLK</sequence>